<protein>
    <submittedName>
        <fullName evidence="1">Uncharacterized protein</fullName>
    </submittedName>
</protein>
<reference evidence="1" key="1">
    <citation type="submission" date="2020-03" db="EMBL/GenBank/DDBJ databases">
        <title>The deep terrestrial virosphere.</title>
        <authorList>
            <person name="Holmfeldt K."/>
            <person name="Nilsson E."/>
            <person name="Simone D."/>
            <person name="Lopez-Fernandez M."/>
            <person name="Wu X."/>
            <person name="de Brujin I."/>
            <person name="Lundin D."/>
            <person name="Andersson A."/>
            <person name="Bertilsson S."/>
            <person name="Dopson M."/>
        </authorList>
    </citation>
    <scope>NUCLEOTIDE SEQUENCE</scope>
    <source>
        <strain evidence="1">MM171A03179</strain>
    </source>
</reference>
<proteinExistence type="predicted"/>
<dbReference type="AlphaFoldDB" id="A0A6M3X4M2"/>
<evidence type="ECO:0000313" key="1">
    <source>
        <dbReference type="EMBL" id="QJH92589.1"/>
    </source>
</evidence>
<dbReference type="EMBL" id="MT143903">
    <property type="protein sequence ID" value="QJH92589.1"/>
    <property type="molecule type" value="Genomic_DNA"/>
</dbReference>
<name>A0A6M3X4M2_9ZZZZ</name>
<sequence length="48" mass="5663">MDDWLGFWNEQMTFGRTMVLIMACGIVKDTVARPFVRWLSHLMGWEEG</sequence>
<organism evidence="1">
    <name type="scientific">viral metagenome</name>
    <dbReference type="NCBI Taxonomy" id="1070528"/>
    <lineage>
        <taxon>unclassified sequences</taxon>
        <taxon>metagenomes</taxon>
        <taxon>organismal metagenomes</taxon>
    </lineage>
</organism>
<gene>
    <name evidence="1" type="ORF">MM171A03179_0007</name>
</gene>
<accession>A0A6M3X4M2</accession>